<dbReference type="GO" id="GO:0047529">
    <property type="term" value="F:2,3-dimethylmalate lyase activity"/>
    <property type="evidence" value="ECO:0007669"/>
    <property type="project" value="UniProtKB-EC"/>
</dbReference>
<organism evidence="3 4">
    <name type="scientific">Vibrio marisflavi CECT 7928</name>
    <dbReference type="NCBI Taxonomy" id="634439"/>
    <lineage>
        <taxon>Bacteria</taxon>
        <taxon>Pseudomonadati</taxon>
        <taxon>Pseudomonadota</taxon>
        <taxon>Gammaproteobacteria</taxon>
        <taxon>Vibrionales</taxon>
        <taxon>Vibrionaceae</taxon>
        <taxon>Vibrio</taxon>
    </lineage>
</organism>
<reference evidence="3" key="1">
    <citation type="submission" date="2021-11" db="EMBL/GenBank/DDBJ databases">
        <authorList>
            <person name="Rodrigo-Torres L."/>
            <person name="Arahal R. D."/>
            <person name="Lucena T."/>
        </authorList>
    </citation>
    <scope>NUCLEOTIDE SEQUENCE</scope>
    <source>
        <strain evidence="3">CECT 7928</strain>
    </source>
</reference>
<dbReference type="SUPFAM" id="SSF51621">
    <property type="entry name" value="Phosphoenolpyruvate/pyruvate domain"/>
    <property type="match status" value="1"/>
</dbReference>
<keyword evidence="4" id="KW-1185">Reference proteome</keyword>
<comment type="caution">
    <text evidence="3">The sequence shown here is derived from an EMBL/GenBank/DDBJ whole genome shotgun (WGS) entry which is preliminary data.</text>
</comment>
<dbReference type="PANTHER" id="PTHR42905:SF7">
    <property type="entry name" value="PHOSPHOENOLPYRUVATE PHOSPHOMUTASE"/>
    <property type="match status" value="1"/>
</dbReference>
<dbReference type="Pfam" id="PF13714">
    <property type="entry name" value="PEP_mutase"/>
    <property type="match status" value="1"/>
</dbReference>
<dbReference type="InterPro" id="IPR015813">
    <property type="entry name" value="Pyrv/PenolPyrv_kinase-like_dom"/>
</dbReference>
<dbReference type="EC" id="4.1.3.32" evidence="3"/>
<dbReference type="InterPro" id="IPR039556">
    <property type="entry name" value="ICL/PEPM"/>
</dbReference>
<dbReference type="InterPro" id="IPR040442">
    <property type="entry name" value="Pyrv_kinase-like_dom_sf"/>
</dbReference>
<name>A0ABN8E2B1_9VIBR</name>
<accession>A0ABN8E2B1</accession>
<dbReference type="EMBL" id="CAKLDM010000001">
    <property type="protein sequence ID" value="CAH0536497.1"/>
    <property type="molecule type" value="Genomic_DNA"/>
</dbReference>
<dbReference type="PANTHER" id="PTHR42905">
    <property type="entry name" value="PHOSPHOENOLPYRUVATE CARBOXYLASE"/>
    <property type="match status" value="1"/>
</dbReference>
<dbReference type="CDD" id="cd00377">
    <property type="entry name" value="ICL_PEPM"/>
    <property type="match status" value="1"/>
</dbReference>
<keyword evidence="3" id="KW-0456">Lyase</keyword>
<sequence length="276" mass="30129">MNKLFELFSQDKLFVAPGVYNGLCAKLAEAAGFEIIYASGGAISRSAGVPDLGILSYTQVADILYQIADSVAVPVIADFDNGYGNHVNVSFAAKRFRSTGVLGVHMEDQQLPKRCGHYDGQQIVACSEFVDKIKAFKDSVGDDLYLIARTDAIAVNGIGDAIERANKYFDAGADMIFVEAPTSVEQIQYIGENLSCPKLLNMFYSGKTPVVPLDQLKEWGFNLVIDPSDLQRAAIKAIQETLVEVRKHGHSKGIKDKLISFAEREEIIGTKKLITS</sequence>
<evidence type="ECO:0000256" key="1">
    <source>
        <dbReference type="ARBA" id="ARBA00022723"/>
    </source>
</evidence>
<evidence type="ECO:0000313" key="3">
    <source>
        <dbReference type="EMBL" id="CAH0536497.1"/>
    </source>
</evidence>
<evidence type="ECO:0000256" key="2">
    <source>
        <dbReference type="ARBA" id="ARBA00038455"/>
    </source>
</evidence>
<protein>
    <submittedName>
        <fullName evidence="3">2,3-dimethylmalate lyase</fullName>
        <ecNumber evidence="3">4.1.3.32</ecNumber>
    </submittedName>
</protein>
<evidence type="ECO:0000313" key="4">
    <source>
        <dbReference type="Proteomes" id="UP000838748"/>
    </source>
</evidence>
<dbReference type="Proteomes" id="UP000838748">
    <property type="component" value="Unassembled WGS sequence"/>
</dbReference>
<keyword evidence="1" id="KW-0479">Metal-binding</keyword>
<proteinExistence type="inferred from homology"/>
<comment type="similarity">
    <text evidence="2">Belongs to the isocitrate lyase/PEP mutase superfamily. PEP mutase family.</text>
</comment>
<gene>
    <name evidence="3" type="primary">Dml</name>
    <name evidence="3" type="ORF">VMF7928_00452</name>
</gene>
<dbReference type="RefSeq" id="WP_237359857.1">
    <property type="nucleotide sequence ID" value="NZ_CAKLDM010000001.1"/>
</dbReference>
<dbReference type="Gene3D" id="3.20.20.60">
    <property type="entry name" value="Phosphoenolpyruvate-binding domains"/>
    <property type="match status" value="1"/>
</dbReference>